<dbReference type="InterPro" id="IPR029229">
    <property type="entry name" value="Alkyl_sulf_C"/>
</dbReference>
<evidence type="ECO:0000256" key="1">
    <source>
        <dbReference type="ARBA" id="ARBA00023015"/>
    </source>
</evidence>
<dbReference type="PANTHER" id="PTHR33204:SF18">
    <property type="entry name" value="TRANSCRIPTIONAL REGULATORY PROTEIN"/>
    <property type="match status" value="1"/>
</dbReference>
<feature type="domain" description="HTH hxlR-type" evidence="4">
    <location>
        <begin position="22"/>
        <end position="120"/>
    </location>
</feature>
<evidence type="ECO:0000256" key="2">
    <source>
        <dbReference type="ARBA" id="ARBA00023125"/>
    </source>
</evidence>
<dbReference type="PANTHER" id="PTHR33204">
    <property type="entry name" value="TRANSCRIPTIONAL REGULATOR, MARR FAMILY"/>
    <property type="match status" value="1"/>
</dbReference>
<dbReference type="EMBL" id="CP041659">
    <property type="protein sequence ID" value="QDP19730.1"/>
    <property type="molecule type" value="Genomic_DNA"/>
</dbReference>
<dbReference type="Gene3D" id="3.30.1050.10">
    <property type="entry name" value="SCP2 sterol-binding domain"/>
    <property type="match status" value="1"/>
</dbReference>
<name>A0A516IS76_9SPHN</name>
<evidence type="ECO:0000259" key="4">
    <source>
        <dbReference type="PROSITE" id="PS51118"/>
    </source>
</evidence>
<dbReference type="InterPro" id="IPR036527">
    <property type="entry name" value="SCP2_sterol-bd_dom_sf"/>
</dbReference>
<sequence length="228" mass="25466">MKSQKITRSRPSEDKRRYDDACGTAHGLELVGERWALLVLRELMLGPRRFSQLRADLPGISANVLTQRLNDLERRGLVRKGRLSPPANVSVYEATEWGLEAEAIVQSLGRWAARSPAHDPTLPISGVSILLSIRTMIDRDKARAMNARINFRFGNDQYRGQLRDGTLAVERGEHPDPDLCIAADPQSLAAVLYGKAEYGLIDWSGDRDLLDRFVDLFHLPAKASVPAR</sequence>
<dbReference type="InterPro" id="IPR036388">
    <property type="entry name" value="WH-like_DNA-bd_sf"/>
</dbReference>
<dbReference type="Proteomes" id="UP000321857">
    <property type="component" value="Chromosome"/>
</dbReference>
<dbReference type="PROSITE" id="PS51118">
    <property type="entry name" value="HTH_HXLR"/>
    <property type="match status" value="1"/>
</dbReference>
<dbReference type="Pfam" id="PF01638">
    <property type="entry name" value="HxlR"/>
    <property type="match status" value="1"/>
</dbReference>
<dbReference type="AlphaFoldDB" id="A0A516IS76"/>
<dbReference type="GO" id="GO:0003677">
    <property type="term" value="F:DNA binding"/>
    <property type="evidence" value="ECO:0007669"/>
    <property type="project" value="UniProtKB-KW"/>
</dbReference>
<dbReference type="InterPro" id="IPR002577">
    <property type="entry name" value="HTH_HxlR"/>
</dbReference>
<keyword evidence="3" id="KW-0804">Transcription</keyword>
<dbReference type="SUPFAM" id="SSF55718">
    <property type="entry name" value="SCP-like"/>
    <property type="match status" value="1"/>
</dbReference>
<dbReference type="SUPFAM" id="SSF46785">
    <property type="entry name" value="Winged helix' DNA-binding domain"/>
    <property type="match status" value="1"/>
</dbReference>
<gene>
    <name evidence="5" type="ORF">FMM02_07025</name>
</gene>
<dbReference type="RefSeq" id="WP_147494179.1">
    <property type="nucleotide sequence ID" value="NZ_CP041659.1"/>
</dbReference>
<keyword evidence="6" id="KW-1185">Reference proteome</keyword>
<keyword evidence="2" id="KW-0238">DNA-binding</keyword>
<dbReference type="Gene3D" id="1.10.10.10">
    <property type="entry name" value="Winged helix-like DNA-binding domain superfamily/Winged helix DNA-binding domain"/>
    <property type="match status" value="1"/>
</dbReference>
<dbReference type="OrthoDB" id="9782219at2"/>
<dbReference type="InterPro" id="IPR036390">
    <property type="entry name" value="WH_DNA-bd_sf"/>
</dbReference>
<dbReference type="KEGG" id="sxa:FMM02_07025"/>
<keyword evidence="1" id="KW-0805">Transcription regulation</keyword>
<protein>
    <submittedName>
        <fullName evidence="5">Transcriptional regulator</fullName>
    </submittedName>
</protein>
<evidence type="ECO:0000256" key="3">
    <source>
        <dbReference type="ARBA" id="ARBA00023163"/>
    </source>
</evidence>
<proteinExistence type="predicted"/>
<evidence type="ECO:0000313" key="5">
    <source>
        <dbReference type="EMBL" id="QDP19730.1"/>
    </source>
</evidence>
<organism evidence="5 6">
    <name type="scientific">Sphingomonas xanthus</name>
    <dbReference type="NCBI Taxonomy" id="2594473"/>
    <lineage>
        <taxon>Bacteria</taxon>
        <taxon>Pseudomonadati</taxon>
        <taxon>Pseudomonadota</taxon>
        <taxon>Alphaproteobacteria</taxon>
        <taxon>Sphingomonadales</taxon>
        <taxon>Sphingomonadaceae</taxon>
        <taxon>Sphingomonas</taxon>
    </lineage>
</organism>
<dbReference type="Pfam" id="PF14864">
    <property type="entry name" value="Alkyl_sulf_C"/>
    <property type="match status" value="1"/>
</dbReference>
<evidence type="ECO:0000313" key="6">
    <source>
        <dbReference type="Proteomes" id="UP000321857"/>
    </source>
</evidence>
<accession>A0A516IS76</accession>
<reference evidence="5 6" key="1">
    <citation type="submission" date="2019-07" db="EMBL/GenBank/DDBJ databases">
        <title>Sphingomonas AE3 Genome sequencing and assembly.</title>
        <authorList>
            <person name="Kim H."/>
        </authorList>
    </citation>
    <scope>NUCLEOTIDE SEQUENCE [LARGE SCALE GENOMIC DNA]</scope>
    <source>
        <strain evidence="5 6">AE3</strain>
    </source>
</reference>